<dbReference type="AlphaFoldDB" id="A0A2L2X9S6"/>
<sequence length="216" mass="23581">MKQFAVIGLGRFGSSVARTLTQMGYDVLAIDSDENKVEELADVVTHAVTASALEETVLKSLGVRNFDVVVVAIGQDIQSNILVTLMLKEMGVKKVVAKASTELQGKVLQKIGADIVVFPERDMGERVARWLVSRNIIDVINLSPDYSLVELAAPAEFHGTSLQDSGLRKKYGITVLAIRRGKEFIISPEARQIIEEGDVLIVLGSNEKLKLFETEG</sequence>
<dbReference type="Pfam" id="PF02080">
    <property type="entry name" value="TrkA_C"/>
    <property type="match status" value="1"/>
</dbReference>
<dbReference type="InterPro" id="IPR006037">
    <property type="entry name" value="RCK_C"/>
</dbReference>
<gene>
    <name evidence="3" type="ORF">DCCM_1995</name>
</gene>
<dbReference type="EMBL" id="BFAV01000071">
    <property type="protein sequence ID" value="GBF32898.1"/>
    <property type="molecule type" value="Genomic_DNA"/>
</dbReference>
<dbReference type="PANTHER" id="PTHR43833">
    <property type="entry name" value="POTASSIUM CHANNEL PROTEIN 2-RELATED-RELATED"/>
    <property type="match status" value="1"/>
</dbReference>
<accession>A0A2L2X9S6</accession>
<dbReference type="PROSITE" id="PS51201">
    <property type="entry name" value="RCK_N"/>
    <property type="match status" value="1"/>
</dbReference>
<dbReference type="Pfam" id="PF02254">
    <property type="entry name" value="TrkA_N"/>
    <property type="match status" value="1"/>
</dbReference>
<dbReference type="InterPro" id="IPR036291">
    <property type="entry name" value="NAD(P)-bd_dom_sf"/>
</dbReference>
<evidence type="ECO:0000259" key="1">
    <source>
        <dbReference type="PROSITE" id="PS51201"/>
    </source>
</evidence>
<dbReference type="PANTHER" id="PTHR43833:SF7">
    <property type="entry name" value="KTR SYSTEM POTASSIUM UPTAKE PROTEIN C"/>
    <property type="match status" value="1"/>
</dbReference>
<dbReference type="Gene3D" id="3.40.50.720">
    <property type="entry name" value="NAD(P)-binding Rossmann-like Domain"/>
    <property type="match status" value="1"/>
</dbReference>
<protein>
    <submittedName>
        <fullName evidence="3">Trk system potassium uptake protein TrkA</fullName>
    </submittedName>
</protein>
<dbReference type="SUPFAM" id="SSF51735">
    <property type="entry name" value="NAD(P)-binding Rossmann-fold domains"/>
    <property type="match status" value="1"/>
</dbReference>
<dbReference type="GO" id="GO:0006813">
    <property type="term" value="P:potassium ion transport"/>
    <property type="evidence" value="ECO:0007669"/>
    <property type="project" value="InterPro"/>
</dbReference>
<keyword evidence="4" id="KW-1185">Reference proteome</keyword>
<dbReference type="InterPro" id="IPR036721">
    <property type="entry name" value="RCK_C_sf"/>
</dbReference>
<evidence type="ECO:0000313" key="4">
    <source>
        <dbReference type="Proteomes" id="UP000239549"/>
    </source>
</evidence>
<dbReference type="SUPFAM" id="SSF116726">
    <property type="entry name" value="TrkA C-terminal domain-like"/>
    <property type="match status" value="1"/>
</dbReference>
<dbReference type="Gene3D" id="3.30.70.1450">
    <property type="entry name" value="Regulator of K+ conductance, C-terminal domain"/>
    <property type="match status" value="1"/>
</dbReference>
<evidence type="ECO:0000259" key="2">
    <source>
        <dbReference type="PROSITE" id="PS51202"/>
    </source>
</evidence>
<dbReference type="GO" id="GO:0008324">
    <property type="term" value="F:monoatomic cation transmembrane transporter activity"/>
    <property type="evidence" value="ECO:0007669"/>
    <property type="project" value="InterPro"/>
</dbReference>
<organism evidence="3 4">
    <name type="scientific">Desulfocucumis palustris</name>
    <dbReference type="NCBI Taxonomy" id="1898651"/>
    <lineage>
        <taxon>Bacteria</taxon>
        <taxon>Bacillati</taxon>
        <taxon>Bacillota</taxon>
        <taxon>Clostridia</taxon>
        <taxon>Eubacteriales</taxon>
        <taxon>Desulfocucumaceae</taxon>
        <taxon>Desulfocucumis</taxon>
    </lineage>
</organism>
<reference evidence="4" key="1">
    <citation type="submission" date="2018-02" db="EMBL/GenBank/DDBJ databases">
        <title>Genome sequence of Desulfocucumis palustris strain NAW-5.</title>
        <authorList>
            <person name="Watanabe M."/>
            <person name="Kojima H."/>
            <person name="Fukui M."/>
        </authorList>
    </citation>
    <scope>NUCLEOTIDE SEQUENCE [LARGE SCALE GENOMIC DNA]</scope>
    <source>
        <strain evidence="4">NAW-5</strain>
    </source>
</reference>
<evidence type="ECO:0000313" key="3">
    <source>
        <dbReference type="EMBL" id="GBF32898.1"/>
    </source>
</evidence>
<feature type="domain" description="RCK N-terminal" evidence="1">
    <location>
        <begin position="1"/>
        <end position="117"/>
    </location>
</feature>
<dbReference type="InterPro" id="IPR003148">
    <property type="entry name" value="RCK_N"/>
</dbReference>
<name>A0A2L2X9S6_9FIRM</name>
<comment type="caution">
    <text evidence="3">The sequence shown here is derived from an EMBL/GenBank/DDBJ whole genome shotgun (WGS) entry which is preliminary data.</text>
</comment>
<dbReference type="RefSeq" id="WP_104371368.1">
    <property type="nucleotide sequence ID" value="NZ_BFAV01000071.1"/>
</dbReference>
<proteinExistence type="predicted"/>
<dbReference type="OrthoDB" id="9776294at2"/>
<dbReference type="InterPro" id="IPR050721">
    <property type="entry name" value="Trk_Ktr_HKT_K-transport"/>
</dbReference>
<dbReference type="PROSITE" id="PS51202">
    <property type="entry name" value="RCK_C"/>
    <property type="match status" value="1"/>
</dbReference>
<feature type="domain" description="RCK C-terminal" evidence="2">
    <location>
        <begin position="134"/>
        <end position="216"/>
    </location>
</feature>
<dbReference type="Proteomes" id="UP000239549">
    <property type="component" value="Unassembled WGS sequence"/>
</dbReference>